<evidence type="ECO:0000313" key="1">
    <source>
        <dbReference type="EMBL" id="CAG8654138.1"/>
    </source>
</evidence>
<dbReference type="Proteomes" id="UP000789570">
    <property type="component" value="Unassembled WGS sequence"/>
</dbReference>
<dbReference type="AlphaFoldDB" id="A0A9N9DZM2"/>
<dbReference type="EMBL" id="CAJVPQ010004563">
    <property type="protein sequence ID" value="CAG8654138.1"/>
    <property type="molecule type" value="Genomic_DNA"/>
</dbReference>
<protein>
    <submittedName>
        <fullName evidence="1">11532_t:CDS:1</fullName>
    </submittedName>
</protein>
<organism evidence="1 2">
    <name type="scientific">Funneliformis caledonium</name>
    <dbReference type="NCBI Taxonomy" id="1117310"/>
    <lineage>
        <taxon>Eukaryota</taxon>
        <taxon>Fungi</taxon>
        <taxon>Fungi incertae sedis</taxon>
        <taxon>Mucoromycota</taxon>
        <taxon>Glomeromycotina</taxon>
        <taxon>Glomeromycetes</taxon>
        <taxon>Glomerales</taxon>
        <taxon>Glomeraceae</taxon>
        <taxon>Funneliformis</taxon>
    </lineage>
</organism>
<comment type="caution">
    <text evidence="1">The sequence shown here is derived from an EMBL/GenBank/DDBJ whole genome shotgun (WGS) entry which is preliminary data.</text>
</comment>
<name>A0A9N9DZM2_9GLOM</name>
<gene>
    <name evidence="1" type="ORF">FCALED_LOCUS11222</name>
</gene>
<reference evidence="1" key="1">
    <citation type="submission" date="2021-06" db="EMBL/GenBank/DDBJ databases">
        <authorList>
            <person name="Kallberg Y."/>
            <person name="Tangrot J."/>
            <person name="Rosling A."/>
        </authorList>
    </citation>
    <scope>NUCLEOTIDE SEQUENCE</scope>
    <source>
        <strain evidence="1">UK204</strain>
    </source>
</reference>
<feature type="non-terminal residue" evidence="1">
    <location>
        <position position="1"/>
    </location>
</feature>
<evidence type="ECO:0000313" key="2">
    <source>
        <dbReference type="Proteomes" id="UP000789570"/>
    </source>
</evidence>
<accession>A0A9N9DZM2</accession>
<proteinExistence type="predicted"/>
<sequence>DERALETLQGIQEKRDVRKAKVNYLINDLRVGLRDRYREAFQYSPSYSTGILSQKFIPGTNKYP</sequence>
<keyword evidence="2" id="KW-1185">Reference proteome</keyword>